<reference evidence="1 2" key="1">
    <citation type="submission" date="2018-03" db="EMBL/GenBank/DDBJ databases">
        <title>Draft Genome Sequences of the Obligatory Marine Myxobacteria Enhygromyxa salina SWB005.</title>
        <authorList>
            <person name="Poehlein A."/>
            <person name="Moghaddam J.A."/>
            <person name="Harms H."/>
            <person name="Alanjari M."/>
            <person name="Koenig G.M."/>
            <person name="Daniel R."/>
            <person name="Schaeberle T.F."/>
        </authorList>
    </citation>
    <scope>NUCLEOTIDE SEQUENCE [LARGE SCALE GENOMIC DNA]</scope>
    <source>
        <strain evidence="1 2">SWB005</strain>
    </source>
</reference>
<sequence>MHRRLLRLACGSCLALACAPDQDLELARAWIGPEGGAVNGGAVTVDIPAGALASETEIVLYRAEASLTTAGYEQRGDAVTIEPVGLRLALPATVTVTVTESSDDTSVLVAAADRIVAYPGEVAYLEYLGDVALAHGGTPTLTLVAPELGSSPTQPGGDFVDKVHFELELDGTERVDLLFTAWDLDGEQTLLNGKGHCGFEVAQLVGGSLTAGCAAGRVTASLNATDDKVSFDLLPHHLVATDAPVSVGVIAGDGELGYSLGYFQFDAQLDSGGCQLEECGGAGL</sequence>
<evidence type="ECO:0000313" key="2">
    <source>
        <dbReference type="Proteomes" id="UP000237968"/>
    </source>
</evidence>
<comment type="caution">
    <text evidence="1">The sequence shown here is derived from an EMBL/GenBank/DDBJ whole genome shotgun (WGS) entry which is preliminary data.</text>
</comment>
<accession>A0A2S9XZ11</accession>
<proteinExistence type="predicted"/>
<dbReference type="PROSITE" id="PS51257">
    <property type="entry name" value="PROKAR_LIPOPROTEIN"/>
    <property type="match status" value="1"/>
</dbReference>
<keyword evidence="2" id="KW-1185">Reference proteome</keyword>
<gene>
    <name evidence="1" type="ORF">ENSA5_30800</name>
</gene>
<protein>
    <recommendedName>
        <fullName evidence="3">Lipoprotein</fullName>
    </recommendedName>
</protein>
<dbReference type="EMBL" id="PVNK01000147">
    <property type="protein sequence ID" value="PRP98095.1"/>
    <property type="molecule type" value="Genomic_DNA"/>
</dbReference>
<evidence type="ECO:0008006" key="3">
    <source>
        <dbReference type="Google" id="ProtNLM"/>
    </source>
</evidence>
<dbReference type="OrthoDB" id="5499836at2"/>
<dbReference type="RefSeq" id="WP_146155729.1">
    <property type="nucleotide sequence ID" value="NZ_PVNK01000147.1"/>
</dbReference>
<evidence type="ECO:0000313" key="1">
    <source>
        <dbReference type="EMBL" id="PRP98095.1"/>
    </source>
</evidence>
<name>A0A2S9XZ11_9BACT</name>
<dbReference type="Proteomes" id="UP000237968">
    <property type="component" value="Unassembled WGS sequence"/>
</dbReference>
<organism evidence="1 2">
    <name type="scientific">Enhygromyxa salina</name>
    <dbReference type="NCBI Taxonomy" id="215803"/>
    <lineage>
        <taxon>Bacteria</taxon>
        <taxon>Pseudomonadati</taxon>
        <taxon>Myxococcota</taxon>
        <taxon>Polyangia</taxon>
        <taxon>Nannocystales</taxon>
        <taxon>Nannocystaceae</taxon>
        <taxon>Enhygromyxa</taxon>
    </lineage>
</organism>
<dbReference type="AlphaFoldDB" id="A0A2S9XZ11"/>